<dbReference type="Proteomes" id="UP000005239">
    <property type="component" value="Unassembled WGS sequence"/>
</dbReference>
<organism evidence="1 2">
    <name type="scientific">Pristionchus pacificus</name>
    <name type="common">Parasitic nematode worm</name>
    <dbReference type="NCBI Taxonomy" id="54126"/>
    <lineage>
        <taxon>Eukaryota</taxon>
        <taxon>Metazoa</taxon>
        <taxon>Ecdysozoa</taxon>
        <taxon>Nematoda</taxon>
        <taxon>Chromadorea</taxon>
        <taxon>Rhabditida</taxon>
        <taxon>Rhabditina</taxon>
        <taxon>Diplogasteromorpha</taxon>
        <taxon>Diplogasteroidea</taxon>
        <taxon>Neodiplogasteridae</taxon>
        <taxon>Pristionchus</taxon>
    </lineage>
</organism>
<dbReference type="AlphaFoldDB" id="A0A2A6BCV0"/>
<name>A0A2A6BCV0_PRIPA</name>
<evidence type="ECO:0000313" key="2">
    <source>
        <dbReference type="Proteomes" id="UP000005239"/>
    </source>
</evidence>
<evidence type="ECO:0000313" key="1">
    <source>
        <dbReference type="EnsemblMetazoa" id="PPA33974.1"/>
    </source>
</evidence>
<reference evidence="2" key="1">
    <citation type="journal article" date="2008" name="Nat. Genet.">
        <title>The Pristionchus pacificus genome provides a unique perspective on nematode lifestyle and parasitism.</title>
        <authorList>
            <person name="Dieterich C."/>
            <person name="Clifton S.W."/>
            <person name="Schuster L.N."/>
            <person name="Chinwalla A."/>
            <person name="Delehaunty K."/>
            <person name="Dinkelacker I."/>
            <person name="Fulton L."/>
            <person name="Fulton R."/>
            <person name="Godfrey J."/>
            <person name="Minx P."/>
            <person name="Mitreva M."/>
            <person name="Roeseler W."/>
            <person name="Tian H."/>
            <person name="Witte H."/>
            <person name="Yang S.P."/>
            <person name="Wilson R.K."/>
            <person name="Sommer R.J."/>
        </authorList>
    </citation>
    <scope>NUCLEOTIDE SEQUENCE [LARGE SCALE GENOMIC DNA]</scope>
    <source>
        <strain evidence="2">PS312</strain>
    </source>
</reference>
<keyword evidence="2" id="KW-1185">Reference proteome</keyword>
<dbReference type="EnsemblMetazoa" id="PPA33974.1">
    <property type="protein sequence ID" value="PPA33974.1"/>
    <property type="gene ID" value="WBGene00272343"/>
</dbReference>
<sequence>MPKSSPPFRIVRSITRGGKLYFFYETTRTQYIAPAHRHSHQIDEIRRWITFTLRNEGLNAFDELAMDYITCVLGKAPEE</sequence>
<reference evidence="1" key="2">
    <citation type="submission" date="2022-06" db="UniProtKB">
        <authorList>
            <consortium name="EnsemblMetazoa"/>
        </authorList>
    </citation>
    <scope>IDENTIFICATION</scope>
    <source>
        <strain evidence="1">PS312</strain>
    </source>
</reference>
<protein>
    <submittedName>
        <fullName evidence="1">Uncharacterized protein</fullName>
    </submittedName>
</protein>
<accession>A0A8R1UJS0</accession>
<accession>A0A2A6BCV0</accession>
<gene>
    <name evidence="1" type="primary">WBGene00272343</name>
</gene>
<proteinExistence type="predicted"/>